<reference evidence="3" key="1">
    <citation type="submission" date="2022-11" db="UniProtKB">
        <authorList>
            <consortium name="WormBaseParasite"/>
        </authorList>
    </citation>
    <scope>IDENTIFICATION</scope>
</reference>
<feature type="region of interest" description="Disordered" evidence="1">
    <location>
        <begin position="558"/>
        <end position="630"/>
    </location>
</feature>
<evidence type="ECO:0000313" key="2">
    <source>
        <dbReference type="Proteomes" id="UP000887572"/>
    </source>
</evidence>
<protein>
    <submittedName>
        <fullName evidence="3">Uncharacterized protein</fullName>
    </submittedName>
</protein>
<dbReference type="WBParaSite" id="Gr19_v10_g14085.t1">
    <property type="protein sequence ID" value="Gr19_v10_g14085.t1"/>
    <property type="gene ID" value="Gr19_v10_g14085"/>
</dbReference>
<dbReference type="AlphaFoldDB" id="A0A914H554"/>
<feature type="region of interest" description="Disordered" evidence="1">
    <location>
        <begin position="180"/>
        <end position="201"/>
    </location>
</feature>
<feature type="compositionally biased region" description="Basic and acidic residues" evidence="1">
    <location>
        <begin position="180"/>
        <end position="194"/>
    </location>
</feature>
<organism evidence="2 3">
    <name type="scientific">Globodera rostochiensis</name>
    <name type="common">Golden nematode worm</name>
    <name type="synonym">Heterodera rostochiensis</name>
    <dbReference type="NCBI Taxonomy" id="31243"/>
    <lineage>
        <taxon>Eukaryota</taxon>
        <taxon>Metazoa</taxon>
        <taxon>Ecdysozoa</taxon>
        <taxon>Nematoda</taxon>
        <taxon>Chromadorea</taxon>
        <taxon>Rhabditida</taxon>
        <taxon>Tylenchina</taxon>
        <taxon>Tylenchomorpha</taxon>
        <taxon>Tylenchoidea</taxon>
        <taxon>Heteroderidae</taxon>
        <taxon>Heteroderinae</taxon>
        <taxon>Globodera</taxon>
    </lineage>
</organism>
<sequence>MHKSRFAQMLEIGEQREARSPSPVLGRPLFTSPERKLPSPNVALPEDIDMSVFSKPIPGRNWKADCAQRDHLLTGYAMGHRAHLISLLRNLVREMFIFKVEADRQEARRRGEGIRVDPRALGWCQNANPIDGWTGVLPTTPVSKRDAKRSALTNENQMMEQTFGHSTYLHGARCALHGVEPTEQKPKPQLKRPEPTTAHKPTNKWMVVVNGKAVPKSALEKREAPKTPIGYAPLMVRAPKAVGRVATVAKPHLFQPTFHSPQQSAKVPIPPPTQKKTPETTNAWKKLPKMYESKKAAHKEETNWASFCGSKKPSAVETPASKPTLNTLWNIISTNPKIMAIQQQPQCAKTYAQAVYEAAPKVQKPPKSVTNVQKAQKTAPELPAIWPASKPDFPVSKLPTQRVTKCPTVSKGVAYMSKSIAVGKTATEDNTTLHNNFSPLAQQLLPAMAQSKPNRITPSKNSAKPKGHRPVKQNRKPKKSPSPILDVPWPSKMVIFDQPLPHRIWPIDLTRRDEFLSLMQKGDKTAVIFLKRLILAMCAHWPLTMDEHLRVATTTKPRLYGGANTQETPRRTSKRLRDPSVNMEATENAASVTSMDRESPTPSKQKLSFDTSEQIQQNQGQVSQEQCTTDDQTDNYEAHEIESFIISSSQRELESQLAIESQSTKTTSKTQARRQSGQFASDKCIFCKKPVDLMAGYGELTCGHKFHWEQPYLNWQALI</sequence>
<proteinExistence type="predicted"/>
<feature type="region of interest" description="Disordered" evidence="1">
    <location>
        <begin position="451"/>
        <end position="485"/>
    </location>
</feature>
<dbReference type="Proteomes" id="UP000887572">
    <property type="component" value="Unplaced"/>
</dbReference>
<accession>A0A914H554</accession>
<feature type="compositionally biased region" description="Basic residues" evidence="1">
    <location>
        <begin position="463"/>
        <end position="479"/>
    </location>
</feature>
<evidence type="ECO:0000256" key="1">
    <source>
        <dbReference type="SAM" id="MobiDB-lite"/>
    </source>
</evidence>
<keyword evidence="2" id="KW-1185">Reference proteome</keyword>
<feature type="region of interest" description="Disordered" evidence="1">
    <location>
        <begin position="256"/>
        <end position="279"/>
    </location>
</feature>
<feature type="region of interest" description="Disordered" evidence="1">
    <location>
        <begin position="12"/>
        <end position="38"/>
    </location>
</feature>
<feature type="compositionally biased region" description="Polar residues" evidence="1">
    <location>
        <begin position="583"/>
        <end position="630"/>
    </location>
</feature>
<name>A0A914H554_GLORO</name>
<feature type="compositionally biased region" description="Polar residues" evidence="1">
    <location>
        <begin position="451"/>
        <end position="462"/>
    </location>
</feature>
<evidence type="ECO:0000313" key="3">
    <source>
        <dbReference type="WBParaSite" id="Gr19_v10_g14085.t1"/>
    </source>
</evidence>